<evidence type="ECO:0000313" key="3">
    <source>
        <dbReference type="EMBL" id="KVH97001.1"/>
    </source>
</evidence>
<protein>
    <submittedName>
        <fullName evidence="3">Tetratricopeptide-like helical</fullName>
    </submittedName>
</protein>
<proteinExistence type="predicted"/>
<dbReference type="InterPro" id="IPR011990">
    <property type="entry name" value="TPR-like_helical_dom_sf"/>
</dbReference>
<dbReference type="Gramene" id="KVH97001">
    <property type="protein sequence ID" value="KVH97001"/>
    <property type="gene ID" value="Ccrd_000904"/>
</dbReference>
<keyword evidence="2" id="KW-0472">Membrane</keyword>
<dbReference type="PROSITE" id="PS50005">
    <property type="entry name" value="TPR"/>
    <property type="match status" value="1"/>
</dbReference>
<dbReference type="SUPFAM" id="SSF48452">
    <property type="entry name" value="TPR-like"/>
    <property type="match status" value="1"/>
</dbReference>
<dbReference type="STRING" id="59895.A0A124SDH8"/>
<gene>
    <name evidence="3" type="ORF">Ccrd_000904</name>
</gene>
<sequence>MKQEHIRRSFLADICLYMLLLLLMVTLPLQKMATRVVATRVGEEMIVNSMKEYEKREMYLALNRIKLQNLINRLKLSCLSCPLFDISCWVKNLERSYFKMWNSNCSGQQPQQLKVAEKDFDYLAHDPGFLEAYINLGYALKDAGNVKEAIHYNPQCLSLQPSILWLSLILETYIWNGI</sequence>
<keyword evidence="2" id="KW-1133">Transmembrane helix</keyword>
<dbReference type="GO" id="GO:0006493">
    <property type="term" value="P:protein O-linked glycosylation"/>
    <property type="evidence" value="ECO:0007669"/>
    <property type="project" value="InterPro"/>
</dbReference>
<dbReference type="Gene3D" id="1.25.40.10">
    <property type="entry name" value="Tetratricopeptide repeat domain"/>
    <property type="match status" value="1"/>
</dbReference>
<feature type="repeat" description="TPR" evidence="1">
    <location>
        <begin position="130"/>
        <end position="163"/>
    </location>
</feature>
<feature type="transmembrane region" description="Helical" evidence="2">
    <location>
        <begin position="10"/>
        <end position="29"/>
    </location>
</feature>
<dbReference type="GO" id="GO:0097363">
    <property type="term" value="F:protein O-acetylglucosaminyltransferase activity"/>
    <property type="evidence" value="ECO:0007669"/>
    <property type="project" value="TreeGrafter"/>
</dbReference>
<comment type="caution">
    <text evidence="3">The sequence shown here is derived from an EMBL/GenBank/DDBJ whole genome shotgun (WGS) entry which is preliminary data.</text>
</comment>
<evidence type="ECO:0000313" key="4">
    <source>
        <dbReference type="Proteomes" id="UP000243975"/>
    </source>
</evidence>
<reference evidence="3 4" key="1">
    <citation type="journal article" date="2016" name="Sci. Rep.">
        <title>The genome sequence of the outbreeding globe artichoke constructed de novo incorporating a phase-aware low-pass sequencing strategy of F1 progeny.</title>
        <authorList>
            <person name="Scaglione D."/>
            <person name="Reyes-Chin-Wo S."/>
            <person name="Acquadro A."/>
            <person name="Froenicke L."/>
            <person name="Portis E."/>
            <person name="Beitel C."/>
            <person name="Tirone M."/>
            <person name="Mauro R."/>
            <person name="Lo Monaco A."/>
            <person name="Mauromicale G."/>
            <person name="Faccioli P."/>
            <person name="Cattivelli L."/>
            <person name="Rieseberg L."/>
            <person name="Michelmore R."/>
            <person name="Lanteri S."/>
        </authorList>
    </citation>
    <scope>NUCLEOTIDE SEQUENCE [LARGE SCALE GENOMIC DNA]</scope>
    <source>
        <strain evidence="3">2C</strain>
    </source>
</reference>
<name>A0A124SDH8_CYNCS</name>
<dbReference type="AlphaFoldDB" id="A0A124SDH8"/>
<dbReference type="PANTHER" id="PTHR44366">
    <property type="entry name" value="UDP-N-ACETYLGLUCOSAMINE--PEPTIDE N-ACETYLGLUCOSAMINYLTRANSFERASE 110 KDA SUBUNIT"/>
    <property type="match status" value="1"/>
</dbReference>
<dbReference type="InterPro" id="IPR037919">
    <property type="entry name" value="OGT"/>
</dbReference>
<dbReference type="InterPro" id="IPR019734">
    <property type="entry name" value="TPR_rpt"/>
</dbReference>
<keyword evidence="4" id="KW-1185">Reference proteome</keyword>
<evidence type="ECO:0000256" key="2">
    <source>
        <dbReference type="SAM" id="Phobius"/>
    </source>
</evidence>
<organism evidence="3 4">
    <name type="scientific">Cynara cardunculus var. scolymus</name>
    <name type="common">Globe artichoke</name>
    <name type="synonym">Cynara scolymus</name>
    <dbReference type="NCBI Taxonomy" id="59895"/>
    <lineage>
        <taxon>Eukaryota</taxon>
        <taxon>Viridiplantae</taxon>
        <taxon>Streptophyta</taxon>
        <taxon>Embryophyta</taxon>
        <taxon>Tracheophyta</taxon>
        <taxon>Spermatophyta</taxon>
        <taxon>Magnoliopsida</taxon>
        <taxon>eudicotyledons</taxon>
        <taxon>Gunneridae</taxon>
        <taxon>Pentapetalae</taxon>
        <taxon>asterids</taxon>
        <taxon>campanulids</taxon>
        <taxon>Asterales</taxon>
        <taxon>Asteraceae</taxon>
        <taxon>Carduoideae</taxon>
        <taxon>Cardueae</taxon>
        <taxon>Carduinae</taxon>
        <taxon>Cynara</taxon>
    </lineage>
</organism>
<evidence type="ECO:0000256" key="1">
    <source>
        <dbReference type="PROSITE-ProRule" id="PRU00339"/>
    </source>
</evidence>
<accession>A0A124SDH8</accession>
<dbReference type="PANTHER" id="PTHR44366:SF1">
    <property type="entry name" value="UDP-N-ACETYLGLUCOSAMINE--PEPTIDE N-ACETYLGLUCOSAMINYLTRANSFERASE 110 KDA SUBUNIT"/>
    <property type="match status" value="1"/>
</dbReference>
<keyword evidence="2" id="KW-0812">Transmembrane</keyword>
<keyword evidence="1" id="KW-0802">TPR repeat</keyword>
<dbReference type="EMBL" id="LEKV01003901">
    <property type="protein sequence ID" value="KVH97001.1"/>
    <property type="molecule type" value="Genomic_DNA"/>
</dbReference>
<dbReference type="Proteomes" id="UP000243975">
    <property type="component" value="Unassembled WGS sequence"/>
</dbReference>